<sequence>MHLTSFLAVLGASAALAAPATVDGFGRRSTNISQPFEVDRLYMSMDSVWDVSTGVDVKFTATDLNTGVSTFCNATDVLMNAVYACERDNTKWALNGDASKLSIEWFWPPGDISDNGVMANYRANGSATIDWNCASSGNGQECFSTKFNVPIQTIEAWA</sequence>
<protein>
    <recommendedName>
        <fullName evidence="4">AA1-like domain-containing protein</fullName>
    </recommendedName>
</protein>
<keyword evidence="1" id="KW-0732">Signal</keyword>
<gene>
    <name evidence="2" type="ORF">UCDDS831_g02964</name>
</gene>
<organism evidence="2 3">
    <name type="scientific">Diplodia seriata</name>
    <dbReference type="NCBI Taxonomy" id="420778"/>
    <lineage>
        <taxon>Eukaryota</taxon>
        <taxon>Fungi</taxon>
        <taxon>Dikarya</taxon>
        <taxon>Ascomycota</taxon>
        <taxon>Pezizomycotina</taxon>
        <taxon>Dothideomycetes</taxon>
        <taxon>Dothideomycetes incertae sedis</taxon>
        <taxon>Botryosphaeriales</taxon>
        <taxon>Botryosphaeriaceae</taxon>
        <taxon>Diplodia</taxon>
    </lineage>
</organism>
<reference evidence="2 3" key="2">
    <citation type="submission" date="2015-05" db="EMBL/GenBank/DDBJ databases">
        <title>Distinctive expansion of gene families associated with plant cell wall degradation and secondary metabolism in the genomes of grapevine trunk pathogens.</title>
        <authorList>
            <person name="Lawrence D.P."/>
            <person name="Travadon R."/>
            <person name="Rolshausen P.E."/>
            <person name="Baumgartner K."/>
        </authorList>
    </citation>
    <scope>NUCLEOTIDE SEQUENCE [LARGE SCALE GENOMIC DNA]</scope>
    <source>
        <strain evidence="2">DS831</strain>
    </source>
</reference>
<reference evidence="2 3" key="1">
    <citation type="submission" date="2015-03" db="EMBL/GenBank/DDBJ databases">
        <authorList>
            <person name="Morales-Cruz A."/>
            <person name="Amrine K.C."/>
            <person name="Cantu D."/>
        </authorList>
    </citation>
    <scope>NUCLEOTIDE SEQUENCE [LARGE SCALE GENOMIC DNA]</scope>
    <source>
        <strain evidence="2">DS831</strain>
    </source>
</reference>
<evidence type="ECO:0000313" key="3">
    <source>
        <dbReference type="Proteomes" id="UP000034182"/>
    </source>
</evidence>
<feature type="chain" id="PRO_5002543478" description="AA1-like domain-containing protein" evidence="1">
    <location>
        <begin position="18"/>
        <end position="158"/>
    </location>
</feature>
<evidence type="ECO:0000313" key="2">
    <source>
        <dbReference type="EMBL" id="KKY23544.1"/>
    </source>
</evidence>
<evidence type="ECO:0000256" key="1">
    <source>
        <dbReference type="SAM" id="SignalP"/>
    </source>
</evidence>
<proteinExistence type="predicted"/>
<evidence type="ECO:0008006" key="4">
    <source>
        <dbReference type="Google" id="ProtNLM"/>
    </source>
</evidence>
<feature type="signal peptide" evidence="1">
    <location>
        <begin position="1"/>
        <end position="17"/>
    </location>
</feature>
<dbReference type="EMBL" id="LAQI01000066">
    <property type="protein sequence ID" value="KKY23544.1"/>
    <property type="molecule type" value="Genomic_DNA"/>
</dbReference>
<dbReference type="Proteomes" id="UP000034182">
    <property type="component" value="Unassembled WGS sequence"/>
</dbReference>
<dbReference type="AlphaFoldDB" id="A0A0G2EMI0"/>
<accession>A0A0G2EMI0</accession>
<name>A0A0G2EMI0_9PEZI</name>
<comment type="caution">
    <text evidence="2">The sequence shown here is derived from an EMBL/GenBank/DDBJ whole genome shotgun (WGS) entry which is preliminary data.</text>
</comment>